<dbReference type="AlphaFoldDB" id="A0A5N7CCU5"/>
<gene>
    <name evidence="2" type="ORF">BDV23DRAFT_182055</name>
</gene>
<evidence type="ECO:0000256" key="1">
    <source>
        <dbReference type="SAM" id="MobiDB-lite"/>
    </source>
</evidence>
<feature type="region of interest" description="Disordered" evidence="1">
    <location>
        <begin position="582"/>
        <end position="610"/>
    </location>
</feature>
<reference evidence="2" key="1">
    <citation type="submission" date="2019-04" db="EMBL/GenBank/DDBJ databases">
        <title>Friends and foes A comparative genomics studyof 23 Aspergillus species from section Flavi.</title>
        <authorList>
            <consortium name="DOE Joint Genome Institute"/>
            <person name="Kjaerbolling I."/>
            <person name="Vesth T."/>
            <person name="Frisvad J.C."/>
            <person name="Nybo J.L."/>
            <person name="Theobald S."/>
            <person name="Kildgaard S."/>
            <person name="Isbrandt T."/>
            <person name="Kuo A."/>
            <person name="Sato A."/>
            <person name="Lyhne E.K."/>
            <person name="Kogle M.E."/>
            <person name="Wiebenga A."/>
            <person name="Kun R.S."/>
            <person name="Lubbers R.J."/>
            <person name="Makela M.R."/>
            <person name="Barry K."/>
            <person name="Chovatia M."/>
            <person name="Clum A."/>
            <person name="Daum C."/>
            <person name="Haridas S."/>
            <person name="He G."/>
            <person name="LaButti K."/>
            <person name="Lipzen A."/>
            <person name="Mondo S."/>
            <person name="Riley R."/>
            <person name="Salamov A."/>
            <person name="Simmons B.A."/>
            <person name="Magnuson J.K."/>
            <person name="Henrissat B."/>
            <person name="Mortensen U.H."/>
            <person name="Larsen T.O."/>
            <person name="Devries R.P."/>
            <person name="Grigoriev I.V."/>
            <person name="Machida M."/>
            <person name="Baker S.E."/>
            <person name="Andersen M.R."/>
        </authorList>
    </citation>
    <scope>NUCLEOTIDE SEQUENCE [LARGE SCALE GENOMIC DNA]</scope>
    <source>
        <strain evidence="2">IBT 14317</strain>
    </source>
</reference>
<dbReference type="Proteomes" id="UP000326877">
    <property type="component" value="Unassembled WGS sequence"/>
</dbReference>
<dbReference type="EMBL" id="ML735241">
    <property type="protein sequence ID" value="KAE8391934.1"/>
    <property type="molecule type" value="Genomic_DNA"/>
</dbReference>
<evidence type="ECO:0000313" key="2">
    <source>
        <dbReference type="EMBL" id="KAE8391934.1"/>
    </source>
</evidence>
<feature type="compositionally biased region" description="Basic residues" evidence="1">
    <location>
        <begin position="187"/>
        <end position="203"/>
    </location>
</feature>
<feature type="region of interest" description="Disordered" evidence="1">
    <location>
        <begin position="167"/>
        <end position="207"/>
    </location>
</feature>
<dbReference type="GO" id="GO:0033167">
    <property type="term" value="C:ARC complex"/>
    <property type="evidence" value="ECO:0007669"/>
    <property type="project" value="InterPro"/>
</dbReference>
<dbReference type="GO" id="GO:0031047">
    <property type="term" value="P:regulatory ncRNA-mediated gene silencing"/>
    <property type="evidence" value="ECO:0007669"/>
    <property type="project" value="InterPro"/>
</dbReference>
<feature type="compositionally biased region" description="Polar residues" evidence="1">
    <location>
        <begin position="25"/>
        <end position="44"/>
    </location>
</feature>
<organism evidence="2">
    <name type="scientific">Petromyces alliaceus</name>
    <name type="common">Aspergillus alliaceus</name>
    <dbReference type="NCBI Taxonomy" id="209559"/>
    <lineage>
        <taxon>Eukaryota</taxon>
        <taxon>Fungi</taxon>
        <taxon>Dikarya</taxon>
        <taxon>Ascomycota</taxon>
        <taxon>Pezizomycotina</taxon>
        <taxon>Eurotiomycetes</taxon>
        <taxon>Eurotiomycetidae</taxon>
        <taxon>Eurotiales</taxon>
        <taxon>Aspergillaceae</taxon>
        <taxon>Aspergillus</taxon>
        <taxon>Aspergillus subgen. Circumdati</taxon>
    </lineage>
</organism>
<protein>
    <submittedName>
        <fullName evidence="2">Argonaute siRNA chaperone complex subunit Arb1-domain-containing protein</fullName>
    </submittedName>
</protein>
<dbReference type="Pfam" id="PF09692">
    <property type="entry name" value="Arb1"/>
    <property type="match status" value="1"/>
</dbReference>
<feature type="region of interest" description="Disordered" evidence="1">
    <location>
        <begin position="23"/>
        <end position="45"/>
    </location>
</feature>
<dbReference type="InterPro" id="IPR018606">
    <property type="entry name" value="Arb1"/>
</dbReference>
<feature type="compositionally biased region" description="Acidic residues" evidence="1">
    <location>
        <begin position="589"/>
        <end position="599"/>
    </location>
</feature>
<feature type="compositionally biased region" description="Basic and acidic residues" evidence="1">
    <location>
        <begin position="600"/>
        <end position="610"/>
    </location>
</feature>
<proteinExistence type="predicted"/>
<dbReference type="OrthoDB" id="435402at2759"/>
<accession>A0A5N7CCU5</accession>
<sequence>MEPSGITSDTEDLLFRPHVGVKESQLPSEPTLTGHVQATDTPIGSSRPVIGGVEANLAGSVQTLNNEAEFSDQLAVGDEEVTPTELIKATVNPTASAVKTEKAAPADPEQVTGNPTISSHQSIAEVGQTTGAGPVQITVDQTNSAHKSAVGDEAIATDALVTSIHQSATNSEEGKSMNATVDLVAPKGKKKRKPKSKAKHGRGKPTGFEEYYVDAPITPKEFEEEKALYDSCIEDAILRYQKNRRLEPDRREVFLKYLAYGGVDVGPKMFAGVDERELQQLDSEQALIAKGQASIHRACSDLTVDFNAVVTGYLTSYFPYFFNPESEDMVKLATVTIRNFLSYLLYHNVCPKYKENIDEARKSCDIANKELWQNQKFATLSPGDFNKGCSTLFGGYFYNVQVEENNWNKRKDTFLMKTDVAHKVVKFALAGSGTDAQALRFQELVNQEALHCALIQDIHGFEVTAVSPPTPDVHEFYKRHAPDLNPVGKLMGKAYLDPGKPRYDFSVEDRLQWEREIASLPDFEFFLEEDLLKLCYVGMKVITQVWELNCGFNFFEDVHTVYCSNYTVLCNDLMLGWKKPVDSTAGGQDDADETEMEDDGAGKKGDEKAL</sequence>
<name>A0A5N7CCU5_PETAA</name>